<dbReference type="CDD" id="cd02440">
    <property type="entry name" value="AdoMet_MTases"/>
    <property type="match status" value="1"/>
</dbReference>
<accession>A0A9E7GLD7</accession>
<dbReference type="Gene3D" id="3.40.50.150">
    <property type="entry name" value="Vaccinia Virus protein VP39"/>
    <property type="match status" value="1"/>
</dbReference>
<proteinExistence type="predicted"/>
<dbReference type="InterPro" id="IPR040358">
    <property type="entry name" value="At4g22758-like"/>
</dbReference>
<sequence>MGGATMEPGAFERLSPSRFVSFVFPNPQPGDPYADSLRVAVLDSPLPTPAPPPCAAAMLVPPGREDDWIFSTAAGHLQLLLSSSSDDRPLARLLLVGDVPSSSAKPYSRPQSDPDSDRLLRFQQRLLPLILALSPKAAFCDGLPEIPFLSFEDNVLRLTPVERLVGPAAGEMLVEDVELDRSPLAMPELRRRLRFKRMPNLVQSQVRLILESSSSSSSPGSFRPETGSLVQPYLKPMVAGLSLIAPAVGRQVRSGLMPRALCVGVGGGALLMSLRSSFGFDVVGIEADDVVLNVARQHFGLADDDFLKVGVGDGLVLIKYLSTLKTGKDLNSSHGVSDHNFIALLGDHSSGFDAVMVDLDSEDPGSGVCAPPLEFPQRSVLIDVRTILKDHGIVVKLLRHMLLRMFFINKVLMDQYPPSCCAPIGNRSYKEMGKDGKKMRPVEKMRGNRYVCTGAEKELAEVIELVPVKVAQRTDLLLDLAHSDRSTQDLVQGADGRMMMRFPLKHHQIRQPKDQPDAAEYWLVNVTVQRSPGPVWVMTSTDWRVENLVAAALWLYAKEGRRPPPLFSASTIRSQTSSCHL</sequence>
<protein>
    <submittedName>
        <fullName evidence="2">Methyltransferase like 13</fullName>
    </submittedName>
</protein>
<dbReference type="GO" id="GO:0032259">
    <property type="term" value="P:methylation"/>
    <property type="evidence" value="ECO:0007669"/>
    <property type="project" value="UniProtKB-KW"/>
</dbReference>
<name>A0A9E7GLD7_9LILI</name>
<evidence type="ECO:0000259" key="1">
    <source>
        <dbReference type="Pfam" id="PF23156"/>
    </source>
</evidence>
<dbReference type="AlphaFoldDB" id="A0A9E7GLD7"/>
<evidence type="ECO:0000313" key="3">
    <source>
        <dbReference type="Proteomes" id="UP001055439"/>
    </source>
</evidence>
<gene>
    <name evidence="2" type="ORF">MUK42_23417</name>
</gene>
<reference evidence="2" key="1">
    <citation type="submission" date="2022-05" db="EMBL/GenBank/DDBJ databases">
        <title>The Musa troglodytarum L. genome provides insights into the mechanism of non-climacteric behaviour and enrichment of carotenoids.</title>
        <authorList>
            <person name="Wang J."/>
        </authorList>
    </citation>
    <scope>NUCLEOTIDE SEQUENCE</scope>
    <source>
        <tissue evidence="2">Leaf</tissue>
    </source>
</reference>
<keyword evidence="2" id="KW-0808">Transferase</keyword>
<dbReference type="SUPFAM" id="SSF53335">
    <property type="entry name" value="S-adenosyl-L-methionine-dependent methyltransferases"/>
    <property type="match status" value="1"/>
</dbReference>
<evidence type="ECO:0000313" key="2">
    <source>
        <dbReference type="EMBL" id="URE13308.1"/>
    </source>
</evidence>
<dbReference type="GO" id="GO:0008168">
    <property type="term" value="F:methyltransferase activity"/>
    <property type="evidence" value="ECO:0007669"/>
    <property type="project" value="UniProtKB-KW"/>
</dbReference>
<dbReference type="InterPro" id="IPR029063">
    <property type="entry name" value="SAM-dependent_MTases_sf"/>
</dbReference>
<dbReference type="Proteomes" id="UP001055439">
    <property type="component" value="Chromosome 6"/>
</dbReference>
<dbReference type="PANTHER" id="PTHR33270:SF24">
    <property type="entry name" value="EXPRESSED PROTEIN"/>
    <property type="match status" value="1"/>
</dbReference>
<organism evidence="2 3">
    <name type="scientific">Musa troglodytarum</name>
    <name type="common">fe'i banana</name>
    <dbReference type="NCBI Taxonomy" id="320322"/>
    <lineage>
        <taxon>Eukaryota</taxon>
        <taxon>Viridiplantae</taxon>
        <taxon>Streptophyta</taxon>
        <taxon>Embryophyta</taxon>
        <taxon>Tracheophyta</taxon>
        <taxon>Spermatophyta</taxon>
        <taxon>Magnoliopsida</taxon>
        <taxon>Liliopsida</taxon>
        <taxon>Zingiberales</taxon>
        <taxon>Musaceae</taxon>
        <taxon>Musa</taxon>
    </lineage>
</organism>
<dbReference type="OrthoDB" id="411785at2759"/>
<dbReference type="InterPro" id="IPR055482">
    <property type="entry name" value="DUF7054"/>
</dbReference>
<dbReference type="PANTHER" id="PTHR33270">
    <property type="entry name" value="BNAC05G50380D PROTEIN"/>
    <property type="match status" value="1"/>
</dbReference>
<dbReference type="Pfam" id="PF23156">
    <property type="entry name" value="DUF7054"/>
    <property type="match status" value="1"/>
</dbReference>
<keyword evidence="3" id="KW-1185">Reference proteome</keyword>
<feature type="domain" description="DUF7054" evidence="1">
    <location>
        <begin position="523"/>
        <end position="563"/>
    </location>
</feature>
<dbReference type="EMBL" id="CP097508">
    <property type="protein sequence ID" value="URE13308.1"/>
    <property type="molecule type" value="Genomic_DNA"/>
</dbReference>
<keyword evidence="2" id="KW-0489">Methyltransferase</keyword>